<name>A0A3P6V4V5_LITSI</name>
<dbReference type="AlphaFoldDB" id="A0A3P6V4V5"/>
<dbReference type="SUPFAM" id="SSF55909">
    <property type="entry name" value="Pentein"/>
    <property type="match status" value="1"/>
</dbReference>
<keyword evidence="2" id="KW-0378">Hydrolase</keyword>
<dbReference type="InterPro" id="IPR033199">
    <property type="entry name" value="DDAH-like"/>
</dbReference>
<dbReference type="GO" id="GO:0016597">
    <property type="term" value="F:amino acid binding"/>
    <property type="evidence" value="ECO:0007669"/>
    <property type="project" value="TreeGrafter"/>
</dbReference>
<evidence type="ECO:0000256" key="1">
    <source>
        <dbReference type="ARBA" id="ARBA00008532"/>
    </source>
</evidence>
<dbReference type="STRING" id="42156.A0A3P6V4V5"/>
<dbReference type="GO" id="GO:0000052">
    <property type="term" value="P:citrulline metabolic process"/>
    <property type="evidence" value="ECO:0007669"/>
    <property type="project" value="TreeGrafter"/>
</dbReference>
<comment type="similarity">
    <text evidence="1">Belongs to the DDAH family.</text>
</comment>
<dbReference type="GO" id="GO:0016403">
    <property type="term" value="F:dimethylargininase activity"/>
    <property type="evidence" value="ECO:0007669"/>
    <property type="project" value="TreeGrafter"/>
</dbReference>
<keyword evidence="4" id="KW-1185">Reference proteome</keyword>
<evidence type="ECO:0000256" key="2">
    <source>
        <dbReference type="ARBA" id="ARBA00022801"/>
    </source>
</evidence>
<proteinExistence type="inferred from homology"/>
<dbReference type="PANTHER" id="PTHR12737:SF9">
    <property type="entry name" value="DIMETHYLARGININASE"/>
    <property type="match status" value="1"/>
</dbReference>
<gene>
    <name evidence="3" type="ORF">NLS_LOCUS8013</name>
</gene>
<dbReference type="Gene3D" id="3.75.10.10">
    <property type="entry name" value="L-arginine/glycine Amidinotransferase, Chain A"/>
    <property type="match status" value="1"/>
</dbReference>
<dbReference type="GO" id="GO:0045429">
    <property type="term" value="P:positive regulation of nitric oxide biosynthetic process"/>
    <property type="evidence" value="ECO:0007669"/>
    <property type="project" value="TreeGrafter"/>
</dbReference>
<reference evidence="3 4" key="1">
    <citation type="submission" date="2018-08" db="EMBL/GenBank/DDBJ databases">
        <authorList>
            <person name="Laetsch R D."/>
            <person name="Stevens L."/>
            <person name="Kumar S."/>
            <person name="Blaxter L. M."/>
        </authorList>
    </citation>
    <scope>NUCLEOTIDE SEQUENCE [LARGE SCALE GENOMIC DNA]</scope>
</reference>
<dbReference type="EMBL" id="UYRX01000925">
    <property type="protein sequence ID" value="VDK87168.1"/>
    <property type="molecule type" value="Genomic_DNA"/>
</dbReference>
<sequence length="170" mass="18917">MIRFQINNLLNQLAWQVVETPQVSEYNKGIVLEGSDVLYTGKEVFVGIRKNGTNMEGALIVARTFSDLAVVPITLPGNQSLRHYVSLISADVLAVGSSKEAKQVVQRMEREATFRYKTLTVKHDEAVDCLNVNDYVIYRQDISETACFVISVPKIPNPSRTDPDGWNNGG</sequence>
<accession>A0A3P6V4V5</accession>
<evidence type="ECO:0000313" key="4">
    <source>
        <dbReference type="Proteomes" id="UP000277928"/>
    </source>
</evidence>
<dbReference type="OrthoDB" id="10016839at2759"/>
<dbReference type="PANTHER" id="PTHR12737">
    <property type="entry name" value="DIMETHYLARGININE DIMETHYLAMINOHYDROLASE"/>
    <property type="match status" value="1"/>
</dbReference>
<organism evidence="3 4">
    <name type="scientific">Litomosoides sigmodontis</name>
    <name type="common">Filarial nematode worm</name>
    <dbReference type="NCBI Taxonomy" id="42156"/>
    <lineage>
        <taxon>Eukaryota</taxon>
        <taxon>Metazoa</taxon>
        <taxon>Ecdysozoa</taxon>
        <taxon>Nematoda</taxon>
        <taxon>Chromadorea</taxon>
        <taxon>Rhabditida</taxon>
        <taxon>Spirurina</taxon>
        <taxon>Spiruromorpha</taxon>
        <taxon>Filarioidea</taxon>
        <taxon>Onchocercidae</taxon>
        <taxon>Litomosoides</taxon>
    </lineage>
</organism>
<dbReference type="GO" id="GO:0006525">
    <property type="term" value="P:arginine metabolic process"/>
    <property type="evidence" value="ECO:0007669"/>
    <property type="project" value="TreeGrafter"/>
</dbReference>
<dbReference type="Proteomes" id="UP000277928">
    <property type="component" value="Unassembled WGS sequence"/>
</dbReference>
<evidence type="ECO:0000313" key="3">
    <source>
        <dbReference type="EMBL" id="VDK87168.1"/>
    </source>
</evidence>
<protein>
    <submittedName>
        <fullName evidence="3">Uncharacterized protein</fullName>
    </submittedName>
</protein>